<comment type="caution">
    <text evidence="1">The sequence shown here is derived from an EMBL/GenBank/DDBJ whole genome shotgun (WGS) entry which is preliminary data.</text>
</comment>
<proteinExistence type="predicted"/>
<evidence type="ECO:0000313" key="1">
    <source>
        <dbReference type="EMBL" id="OGL99348.1"/>
    </source>
</evidence>
<reference evidence="1 2" key="1">
    <citation type="journal article" date="2016" name="Nat. Commun.">
        <title>Thousands of microbial genomes shed light on interconnected biogeochemical processes in an aquifer system.</title>
        <authorList>
            <person name="Anantharaman K."/>
            <person name="Brown C.T."/>
            <person name="Hug L.A."/>
            <person name="Sharon I."/>
            <person name="Castelle C.J."/>
            <person name="Probst A.J."/>
            <person name="Thomas B.C."/>
            <person name="Singh A."/>
            <person name="Wilkins M.J."/>
            <person name="Karaoz U."/>
            <person name="Brodie E.L."/>
            <person name="Williams K.H."/>
            <person name="Hubbard S.S."/>
            <person name="Banfield J.F."/>
        </authorList>
    </citation>
    <scope>NUCLEOTIDE SEQUENCE [LARGE SCALE GENOMIC DNA]</scope>
</reference>
<organism evidence="1 2">
    <name type="scientific">Candidatus Uhrbacteria bacterium RIFOXYB2_FULL_57_15</name>
    <dbReference type="NCBI Taxonomy" id="1802422"/>
    <lineage>
        <taxon>Bacteria</taxon>
        <taxon>Candidatus Uhriibacteriota</taxon>
    </lineage>
</organism>
<dbReference type="Proteomes" id="UP000176501">
    <property type="component" value="Unassembled WGS sequence"/>
</dbReference>
<sequence length="479" mass="53833">MSRSWKLLDKAFAYGRETSLGNVLRAWIDANGVSTHEAARYLQNNELFGAIQNIDAWLGDEPAGELFTARARKFESLTGIDLEQVIVLEAKREAIRRHPELADSMRFDQGVTRSELVQMAVAWTEKYSGSRHCLTRQIGVPDNRMSPWIRGSFLPSGEELVRLVIGLTRGLIEAACQEDCFLALIARNMFDMTTEDLFVFRSFREMLDTLFAELGDRRAASDKQSVFGLNQPTVDRLRKWDPTKNKLPMETVLTLAHSFLRLHRTDLVDAFDRMRPEFETTWTVTPKTEAIASEPEPEAEHEPELPAVAKQTHARERADEPTEQQNAETAELLELLRSLKKGASHLRAFLDELAPVATGREVAPEPAPVVSSRPMVIGETIDGLEHCLGASGFPDLSGEHPDPNQIKRVREAFAAFRRLLIALGGLKQAARRDLGLKPDLEEAVLLLFGLLKYESPGAAFQIIKSNIDMARNQRARRTR</sequence>
<accession>A0A1F7WAD3</accession>
<dbReference type="AlphaFoldDB" id="A0A1F7WAD3"/>
<name>A0A1F7WAD3_9BACT</name>
<protein>
    <submittedName>
        <fullName evidence="1">Uncharacterized protein</fullName>
    </submittedName>
</protein>
<dbReference type="EMBL" id="MGFE01000006">
    <property type="protein sequence ID" value="OGL99348.1"/>
    <property type="molecule type" value="Genomic_DNA"/>
</dbReference>
<evidence type="ECO:0000313" key="2">
    <source>
        <dbReference type="Proteomes" id="UP000176501"/>
    </source>
</evidence>
<gene>
    <name evidence="1" type="ORF">A2304_00015</name>
</gene>